<name>A0ABT9XRA1_9BACI</name>
<keyword evidence="3" id="KW-1185">Reference proteome</keyword>
<evidence type="ECO:0000313" key="2">
    <source>
        <dbReference type="EMBL" id="MDQ0198085.1"/>
    </source>
</evidence>
<dbReference type="SUPFAM" id="SSF51735">
    <property type="entry name" value="NAD(P)-binding Rossmann-fold domains"/>
    <property type="match status" value="1"/>
</dbReference>
<organism evidence="2 3">
    <name type="scientific">Neobacillus ginsengisoli</name>
    <dbReference type="NCBI Taxonomy" id="904295"/>
    <lineage>
        <taxon>Bacteria</taxon>
        <taxon>Bacillati</taxon>
        <taxon>Bacillota</taxon>
        <taxon>Bacilli</taxon>
        <taxon>Bacillales</taxon>
        <taxon>Bacillaceae</taxon>
        <taxon>Neobacillus</taxon>
    </lineage>
</organism>
<dbReference type="Pfam" id="PF13460">
    <property type="entry name" value="NAD_binding_10"/>
    <property type="match status" value="1"/>
</dbReference>
<reference evidence="2 3" key="1">
    <citation type="submission" date="2023-07" db="EMBL/GenBank/DDBJ databases">
        <title>Genomic Encyclopedia of Type Strains, Phase IV (KMG-IV): sequencing the most valuable type-strain genomes for metagenomic binning, comparative biology and taxonomic classification.</title>
        <authorList>
            <person name="Goeker M."/>
        </authorList>
    </citation>
    <scope>NUCLEOTIDE SEQUENCE [LARGE SCALE GENOMIC DNA]</scope>
    <source>
        <strain evidence="2 3">DSM 27594</strain>
    </source>
</reference>
<sequence length="206" mass="22814">MNICLFGATGRVGSVILENLLAEHHSVKALVRNSSSLNPSESKLSILDGNILNESNIAATMFGTDAVISALNTDGTTTLSESMPLIIRNMKMQGIKRIITIGTAGILQARSEPHLYRFQSSESRRKTTRDAKEHLIAYLILKNSGLDWTIVCPTYLPVGERMGNYRFSKDFLPENPSSISIFDTGDFAYQQLFSDEFIESRVGLSY</sequence>
<accession>A0ABT9XRA1</accession>
<feature type="domain" description="NAD(P)-binding" evidence="1">
    <location>
        <begin position="7"/>
        <end position="193"/>
    </location>
</feature>
<dbReference type="EMBL" id="JAUSTW010000002">
    <property type="protein sequence ID" value="MDQ0198085.1"/>
    <property type="molecule type" value="Genomic_DNA"/>
</dbReference>
<dbReference type="PANTHER" id="PTHR43355">
    <property type="entry name" value="FLAVIN REDUCTASE (NADPH)"/>
    <property type="match status" value="1"/>
</dbReference>
<dbReference type="InterPro" id="IPR051606">
    <property type="entry name" value="Polyketide_Oxido-like"/>
</dbReference>
<dbReference type="InterPro" id="IPR036291">
    <property type="entry name" value="NAD(P)-bd_dom_sf"/>
</dbReference>
<dbReference type="PANTHER" id="PTHR43355:SF2">
    <property type="entry name" value="FLAVIN REDUCTASE (NADPH)"/>
    <property type="match status" value="1"/>
</dbReference>
<dbReference type="Proteomes" id="UP001224122">
    <property type="component" value="Unassembled WGS sequence"/>
</dbReference>
<dbReference type="RefSeq" id="WP_307405462.1">
    <property type="nucleotide sequence ID" value="NZ_JAUSTW010000002.1"/>
</dbReference>
<dbReference type="Gene3D" id="3.40.50.720">
    <property type="entry name" value="NAD(P)-binding Rossmann-like Domain"/>
    <property type="match status" value="1"/>
</dbReference>
<gene>
    <name evidence="2" type="ORF">J2S10_001226</name>
</gene>
<protein>
    <submittedName>
        <fullName evidence="2">NADH-flavin reductase</fullName>
    </submittedName>
</protein>
<proteinExistence type="predicted"/>
<evidence type="ECO:0000313" key="3">
    <source>
        <dbReference type="Proteomes" id="UP001224122"/>
    </source>
</evidence>
<evidence type="ECO:0000259" key="1">
    <source>
        <dbReference type="Pfam" id="PF13460"/>
    </source>
</evidence>
<dbReference type="InterPro" id="IPR016040">
    <property type="entry name" value="NAD(P)-bd_dom"/>
</dbReference>
<comment type="caution">
    <text evidence="2">The sequence shown here is derived from an EMBL/GenBank/DDBJ whole genome shotgun (WGS) entry which is preliminary data.</text>
</comment>